<dbReference type="InterPro" id="IPR002656">
    <property type="entry name" value="Acyl_transf_3_dom"/>
</dbReference>
<dbReference type="PANTHER" id="PTHR23028">
    <property type="entry name" value="ACETYLTRANSFERASE"/>
    <property type="match status" value="1"/>
</dbReference>
<dbReference type="Proteomes" id="UP000259465">
    <property type="component" value="Chromosome"/>
</dbReference>
<organism evidence="3 4">
    <name type="scientific">Chromobacterium rhizoryzae</name>
    <dbReference type="NCBI Taxonomy" id="1778675"/>
    <lineage>
        <taxon>Bacteria</taxon>
        <taxon>Pseudomonadati</taxon>
        <taxon>Pseudomonadota</taxon>
        <taxon>Betaproteobacteria</taxon>
        <taxon>Neisseriales</taxon>
        <taxon>Chromobacteriaceae</taxon>
        <taxon>Chromobacterium</taxon>
    </lineage>
</organism>
<dbReference type="PANTHER" id="PTHR23028:SF53">
    <property type="entry name" value="ACYL_TRANSF_3 DOMAIN-CONTAINING PROTEIN"/>
    <property type="match status" value="1"/>
</dbReference>
<evidence type="ECO:0000313" key="3">
    <source>
        <dbReference type="EMBL" id="AXT48289.1"/>
    </source>
</evidence>
<dbReference type="GO" id="GO:0016747">
    <property type="term" value="F:acyltransferase activity, transferring groups other than amino-acyl groups"/>
    <property type="evidence" value="ECO:0007669"/>
    <property type="project" value="InterPro"/>
</dbReference>
<gene>
    <name evidence="3" type="ORF">D1345_19905</name>
</gene>
<dbReference type="GO" id="GO:0000271">
    <property type="term" value="P:polysaccharide biosynthetic process"/>
    <property type="evidence" value="ECO:0007669"/>
    <property type="project" value="TreeGrafter"/>
</dbReference>
<evidence type="ECO:0000256" key="1">
    <source>
        <dbReference type="SAM" id="Phobius"/>
    </source>
</evidence>
<dbReference type="GO" id="GO:0016020">
    <property type="term" value="C:membrane"/>
    <property type="evidence" value="ECO:0007669"/>
    <property type="project" value="TreeGrafter"/>
</dbReference>
<evidence type="ECO:0000313" key="4">
    <source>
        <dbReference type="Proteomes" id="UP000259465"/>
    </source>
</evidence>
<keyword evidence="1" id="KW-0472">Membrane</keyword>
<keyword evidence="3" id="KW-0808">Transferase</keyword>
<feature type="transmembrane region" description="Helical" evidence="1">
    <location>
        <begin position="20"/>
        <end position="36"/>
    </location>
</feature>
<sequence>MKQTTKMHADYLHKNNFDFIRLFAAFMVLYSHQFTLSGLTEPTPLPGISYGTLALFIFFSISGYLTSQSWENDPNFMRFIARRILRIWPGLAASCLFIALLAGPYLSTNTPEDYFSSTELYNYFSILRMKLSDRLPGVFINNPFPHAINGSLWSIPLEIKWYLILSLLGVTGILKRPPLLFLTIFFYIIYLIFIYKINNKWHDSGHYIHEFGLFFCYGIFLQKTKSKWQSHRKIIYATISIAFIILNIINQSYLSILTCIPPLAILTGSASTKLLNRTGEFGDFSFGVYIYAFPIQQGIIWSTANRLPFYYALTLSCIITFIFAILSWRHIEKPSLRLKSKLTPHHLAKVQPPASF</sequence>
<feature type="transmembrane region" description="Helical" evidence="1">
    <location>
        <begin position="159"/>
        <end position="174"/>
    </location>
</feature>
<dbReference type="EMBL" id="CP031968">
    <property type="protein sequence ID" value="AXT48289.1"/>
    <property type="molecule type" value="Genomic_DNA"/>
</dbReference>
<feature type="domain" description="Acyltransferase 3" evidence="2">
    <location>
        <begin position="16"/>
        <end position="327"/>
    </location>
</feature>
<feature type="transmembrane region" description="Helical" evidence="1">
    <location>
        <begin position="87"/>
        <end position="106"/>
    </location>
</feature>
<keyword evidence="4" id="KW-1185">Reference proteome</keyword>
<protein>
    <submittedName>
        <fullName evidence="3">Acyltransferase</fullName>
    </submittedName>
</protein>
<keyword evidence="1" id="KW-0812">Transmembrane</keyword>
<keyword evidence="3" id="KW-0012">Acyltransferase</keyword>
<evidence type="ECO:0000259" key="2">
    <source>
        <dbReference type="Pfam" id="PF01757"/>
    </source>
</evidence>
<feature type="transmembrane region" description="Helical" evidence="1">
    <location>
        <begin position="179"/>
        <end position="198"/>
    </location>
</feature>
<dbReference type="InterPro" id="IPR050879">
    <property type="entry name" value="Acyltransferase_3"/>
</dbReference>
<dbReference type="KEGG" id="crz:D1345_19905"/>
<feature type="transmembrane region" description="Helical" evidence="1">
    <location>
        <begin position="204"/>
        <end position="221"/>
    </location>
</feature>
<dbReference type="AlphaFoldDB" id="A0AAD0RUX0"/>
<reference evidence="3 4" key="1">
    <citation type="submission" date="2018-08" db="EMBL/GenBank/DDBJ databases">
        <title>Complete genome sequence of JP2-74.</title>
        <authorList>
            <person name="Wu L."/>
        </authorList>
    </citation>
    <scope>NUCLEOTIDE SEQUENCE [LARGE SCALE GENOMIC DNA]</scope>
    <source>
        <strain evidence="3 4">JP2-74</strain>
    </source>
</reference>
<dbReference type="RefSeq" id="WP_118268369.1">
    <property type="nucleotide sequence ID" value="NZ_CP031968.1"/>
</dbReference>
<accession>A0AAD0RUX0</accession>
<keyword evidence="1" id="KW-1133">Transmembrane helix</keyword>
<proteinExistence type="predicted"/>
<feature type="transmembrane region" description="Helical" evidence="1">
    <location>
        <begin position="233"/>
        <end position="249"/>
    </location>
</feature>
<feature type="transmembrane region" description="Helical" evidence="1">
    <location>
        <begin position="310"/>
        <end position="331"/>
    </location>
</feature>
<dbReference type="Pfam" id="PF01757">
    <property type="entry name" value="Acyl_transf_3"/>
    <property type="match status" value="1"/>
</dbReference>
<name>A0AAD0RUX0_9NEIS</name>
<feature type="transmembrane region" description="Helical" evidence="1">
    <location>
        <begin position="48"/>
        <end position="66"/>
    </location>
</feature>